<gene>
    <name evidence="10" type="ORF">Strain138_000319</name>
    <name evidence="11" type="ORF">Strain318_000319</name>
</gene>
<evidence type="ECO:0000256" key="4">
    <source>
        <dbReference type="ARBA" id="ARBA00022452"/>
    </source>
</evidence>
<evidence type="ECO:0000256" key="9">
    <source>
        <dbReference type="SAM" id="SignalP"/>
    </source>
</evidence>
<reference evidence="11" key="1">
    <citation type="submission" date="2023-07" db="EMBL/GenBank/DDBJ databases">
        <authorList>
            <person name="Haufschild T."/>
            <person name="Kallscheuer N."/>
            <person name="Hammer J."/>
            <person name="Kohn T."/>
            <person name="Kabuu M."/>
            <person name="Jogler M."/>
            <person name="Wohfarth N."/>
            <person name="Heuer A."/>
            <person name="Rohde M."/>
            <person name="van Teeseling M.C.F."/>
            <person name="Jogler C."/>
        </authorList>
    </citation>
    <scope>NUCLEOTIDE SEQUENCE</scope>
    <source>
        <strain evidence="10">Strain 138</strain>
        <strain evidence="11">Strain 318</strain>
    </source>
</reference>
<sequence>MKAMVRSMMVAGLAVLPQVTVAQDARPIALEEAVRLARRNAPAAVQARNALRTNAAAVRSRYAAFLPNLSFGAGVSRQDGSRFVPDFNQVVSTDQPWRGSHRFNSNLEIFDGGRRYFELQSARANVDAAEATEVSQSFNVALQVKQQYYGVLAAREQRAAAQKQLEQAEQQLRASTARVQAGAATRSDSLRTSIQVGNARLAILQAENSLATANAALSRLVGTTYIVTAAADDTAETGTISLSDVELLEIAEQGPAVKQAQAQVAAARQSSRAAKTPYLPTVSAGLGWSFAAADSGFRFLGDQRNRNISTSLSINFPLFNNLNREQQVVAAAVAEDNAEVQLRDARLNARQLMIQQLGAFRTAEARVQIQLASVAAGEEDLRVQQERYALGASTLLDVLNSQTTLDQARRDLIQARLDARTAKAQIEALIGRDLQ</sequence>
<organism evidence="11 12">
    <name type="scientific">Pseudogemmatithrix spongiicola</name>
    <dbReference type="NCBI Taxonomy" id="3062599"/>
    <lineage>
        <taxon>Bacteria</taxon>
        <taxon>Pseudomonadati</taxon>
        <taxon>Gemmatimonadota</taxon>
        <taxon>Gemmatimonadia</taxon>
        <taxon>Gemmatimonadales</taxon>
        <taxon>Gemmatimonadaceae</taxon>
        <taxon>Pseudogemmatithrix</taxon>
    </lineage>
</organism>
<dbReference type="GO" id="GO:0015288">
    <property type="term" value="F:porin activity"/>
    <property type="evidence" value="ECO:0007669"/>
    <property type="project" value="TreeGrafter"/>
</dbReference>
<dbReference type="InterPro" id="IPR051906">
    <property type="entry name" value="TolC-like"/>
</dbReference>
<dbReference type="AlphaFoldDB" id="A0AA49Q6T1"/>
<dbReference type="GO" id="GO:0015562">
    <property type="term" value="F:efflux transmembrane transporter activity"/>
    <property type="evidence" value="ECO:0007669"/>
    <property type="project" value="InterPro"/>
</dbReference>
<dbReference type="EMBL" id="CP130613">
    <property type="protein sequence ID" value="WKW13994.1"/>
    <property type="molecule type" value="Genomic_DNA"/>
</dbReference>
<evidence type="ECO:0000256" key="7">
    <source>
        <dbReference type="ARBA" id="ARBA00023237"/>
    </source>
</evidence>
<dbReference type="SUPFAM" id="SSF56954">
    <property type="entry name" value="Outer membrane efflux proteins (OEP)"/>
    <property type="match status" value="1"/>
</dbReference>
<keyword evidence="12" id="KW-1185">Reference proteome</keyword>
<comment type="similarity">
    <text evidence="2">Belongs to the outer membrane factor (OMF) (TC 1.B.17) family.</text>
</comment>
<feature type="chain" id="PRO_5041292481" evidence="9">
    <location>
        <begin position="23"/>
        <end position="435"/>
    </location>
</feature>
<keyword evidence="4" id="KW-1134">Transmembrane beta strand</keyword>
<accession>A0AA49Q6T1</accession>
<comment type="subcellular location">
    <subcellularLocation>
        <location evidence="1">Cell outer membrane</location>
    </subcellularLocation>
</comment>
<evidence type="ECO:0000256" key="8">
    <source>
        <dbReference type="SAM" id="Coils"/>
    </source>
</evidence>
<dbReference type="PANTHER" id="PTHR30026">
    <property type="entry name" value="OUTER MEMBRANE PROTEIN TOLC"/>
    <property type="match status" value="1"/>
</dbReference>
<keyword evidence="9" id="KW-0732">Signal</keyword>
<protein>
    <submittedName>
        <fullName evidence="11">TolC family protein</fullName>
    </submittedName>
</protein>
<evidence type="ECO:0000256" key="1">
    <source>
        <dbReference type="ARBA" id="ARBA00004442"/>
    </source>
</evidence>
<dbReference type="KEGG" id="pspc:Strain318_000319"/>
<dbReference type="InterPro" id="IPR003423">
    <property type="entry name" value="OMP_efflux"/>
</dbReference>
<dbReference type="GO" id="GO:1990281">
    <property type="term" value="C:efflux pump complex"/>
    <property type="evidence" value="ECO:0007669"/>
    <property type="project" value="TreeGrafter"/>
</dbReference>
<keyword evidence="7" id="KW-0998">Cell outer membrane</keyword>
<keyword evidence="8" id="KW-0175">Coiled coil</keyword>
<keyword evidence="3" id="KW-0813">Transport</keyword>
<evidence type="ECO:0000256" key="6">
    <source>
        <dbReference type="ARBA" id="ARBA00023136"/>
    </source>
</evidence>
<evidence type="ECO:0000256" key="3">
    <source>
        <dbReference type="ARBA" id="ARBA00022448"/>
    </source>
</evidence>
<evidence type="ECO:0000313" key="10">
    <source>
        <dbReference type="EMBL" id="WKW11084.1"/>
    </source>
</evidence>
<feature type="signal peptide" evidence="9">
    <location>
        <begin position="1"/>
        <end position="22"/>
    </location>
</feature>
<dbReference type="PANTHER" id="PTHR30026:SF20">
    <property type="entry name" value="OUTER MEMBRANE PROTEIN TOLC"/>
    <property type="match status" value="1"/>
</dbReference>
<name>A0AA49Q6T1_9BACT</name>
<evidence type="ECO:0000256" key="2">
    <source>
        <dbReference type="ARBA" id="ARBA00007613"/>
    </source>
</evidence>
<dbReference type="GO" id="GO:0009279">
    <property type="term" value="C:cell outer membrane"/>
    <property type="evidence" value="ECO:0007669"/>
    <property type="project" value="UniProtKB-SubCell"/>
</dbReference>
<dbReference type="Pfam" id="PF02321">
    <property type="entry name" value="OEP"/>
    <property type="match status" value="2"/>
</dbReference>
<evidence type="ECO:0000256" key="5">
    <source>
        <dbReference type="ARBA" id="ARBA00022692"/>
    </source>
</evidence>
<proteinExistence type="inferred from homology"/>
<evidence type="ECO:0000313" key="11">
    <source>
        <dbReference type="EMBL" id="WKW13994.1"/>
    </source>
</evidence>
<dbReference type="Proteomes" id="UP001229955">
    <property type="component" value="Chromosome"/>
</dbReference>
<accession>A0AA49Q3U8</accession>
<keyword evidence="6" id="KW-0472">Membrane</keyword>
<dbReference type="EMBL" id="CP130612">
    <property type="protein sequence ID" value="WKW11084.1"/>
    <property type="molecule type" value="Genomic_DNA"/>
</dbReference>
<dbReference type="Gene3D" id="1.20.1600.10">
    <property type="entry name" value="Outer membrane efflux proteins (OEP)"/>
    <property type="match status" value="1"/>
</dbReference>
<feature type="coiled-coil region" evidence="8">
    <location>
        <begin position="151"/>
        <end position="178"/>
    </location>
</feature>
<dbReference type="RefSeq" id="WP_367886787.1">
    <property type="nucleotide sequence ID" value="NZ_CP130612.1"/>
</dbReference>
<evidence type="ECO:0000313" key="12">
    <source>
        <dbReference type="Proteomes" id="UP001229955"/>
    </source>
</evidence>
<keyword evidence="5" id="KW-0812">Transmembrane</keyword>